<dbReference type="GO" id="GO:0003779">
    <property type="term" value="F:actin binding"/>
    <property type="evidence" value="ECO:0007669"/>
    <property type="project" value="InterPro"/>
</dbReference>
<protein>
    <recommendedName>
        <fullName evidence="1">WH2 domain-containing protein</fullName>
    </recommendedName>
</protein>
<dbReference type="EMBL" id="MDYQ01000003">
    <property type="protein sequence ID" value="PRP89373.1"/>
    <property type="molecule type" value="Genomic_DNA"/>
</dbReference>
<organism evidence="2 3">
    <name type="scientific">Planoprotostelium fungivorum</name>
    <dbReference type="NCBI Taxonomy" id="1890364"/>
    <lineage>
        <taxon>Eukaryota</taxon>
        <taxon>Amoebozoa</taxon>
        <taxon>Evosea</taxon>
        <taxon>Variosea</taxon>
        <taxon>Cavosteliida</taxon>
        <taxon>Cavosteliaceae</taxon>
        <taxon>Planoprotostelium</taxon>
    </lineage>
</organism>
<evidence type="ECO:0000313" key="3">
    <source>
        <dbReference type="Proteomes" id="UP000241769"/>
    </source>
</evidence>
<dbReference type="Pfam" id="PF02205">
    <property type="entry name" value="WH2"/>
    <property type="match status" value="1"/>
</dbReference>
<accession>A0A2P6NZH7</accession>
<reference evidence="2 3" key="1">
    <citation type="journal article" date="2018" name="Genome Biol. Evol.">
        <title>Multiple Roots of Fruiting Body Formation in Amoebozoa.</title>
        <authorList>
            <person name="Hillmann F."/>
            <person name="Forbes G."/>
            <person name="Novohradska S."/>
            <person name="Ferling I."/>
            <person name="Riege K."/>
            <person name="Groth M."/>
            <person name="Westermann M."/>
            <person name="Marz M."/>
            <person name="Spaller T."/>
            <person name="Winckler T."/>
            <person name="Schaap P."/>
            <person name="Glockner G."/>
        </authorList>
    </citation>
    <scope>NUCLEOTIDE SEQUENCE [LARGE SCALE GENOMIC DNA]</scope>
    <source>
        <strain evidence="2 3">Jena</strain>
    </source>
</reference>
<dbReference type="InParanoid" id="A0A2P6NZH7"/>
<keyword evidence="3" id="KW-1185">Reference proteome</keyword>
<dbReference type="InterPro" id="IPR003124">
    <property type="entry name" value="WH2_dom"/>
</dbReference>
<sequence length="91" mass="9553">MSTNQDLLKGIETGASLKHVETADKSGPVIEGGVQLKKHDRAGLLGEITTEHKLNHAETVDKSAPVVSDAKVGQNNHAGLFAEVKAKGAKE</sequence>
<comment type="caution">
    <text evidence="2">The sequence shown here is derived from an EMBL/GenBank/DDBJ whole genome shotgun (WGS) entry which is preliminary data.</text>
</comment>
<dbReference type="OrthoDB" id="27688at2759"/>
<proteinExistence type="predicted"/>
<evidence type="ECO:0000313" key="2">
    <source>
        <dbReference type="EMBL" id="PRP89373.1"/>
    </source>
</evidence>
<dbReference type="PROSITE" id="PS51082">
    <property type="entry name" value="WH2"/>
    <property type="match status" value="1"/>
</dbReference>
<evidence type="ECO:0000259" key="1">
    <source>
        <dbReference type="PROSITE" id="PS51082"/>
    </source>
</evidence>
<dbReference type="AlphaFoldDB" id="A0A2P6NZH7"/>
<name>A0A2P6NZH7_9EUKA</name>
<gene>
    <name evidence="2" type="ORF">PROFUN_01236</name>
</gene>
<dbReference type="Proteomes" id="UP000241769">
    <property type="component" value="Unassembled WGS sequence"/>
</dbReference>
<feature type="domain" description="WH2" evidence="1">
    <location>
        <begin position="3"/>
        <end position="20"/>
    </location>
</feature>